<feature type="region of interest" description="Disordered" evidence="2">
    <location>
        <begin position="203"/>
        <end position="226"/>
    </location>
</feature>
<dbReference type="InterPro" id="IPR013201">
    <property type="entry name" value="Prot_inhib_I29"/>
</dbReference>
<dbReference type="Pfam" id="PF08246">
    <property type="entry name" value="Inhibitor_I29"/>
    <property type="match status" value="1"/>
</dbReference>
<feature type="domain" description="Cathepsin propeptide inhibitor" evidence="3">
    <location>
        <begin position="508"/>
        <end position="564"/>
    </location>
</feature>
<evidence type="ECO:0000313" key="4">
    <source>
        <dbReference type="EMBL" id="CAK9082858.1"/>
    </source>
</evidence>
<dbReference type="InterPro" id="IPR038765">
    <property type="entry name" value="Papain-like_cys_pep_sf"/>
</dbReference>
<dbReference type="SMART" id="SM00848">
    <property type="entry name" value="Inhibitor_I29"/>
    <property type="match status" value="1"/>
</dbReference>
<evidence type="ECO:0000259" key="3">
    <source>
        <dbReference type="SMART" id="SM00848"/>
    </source>
</evidence>
<feature type="coiled-coil region" evidence="1">
    <location>
        <begin position="159"/>
        <end position="186"/>
    </location>
</feature>
<name>A0ABP0Q3L6_9DINO</name>
<dbReference type="Gene3D" id="1.10.287.2250">
    <property type="match status" value="1"/>
</dbReference>
<organism evidence="4 5">
    <name type="scientific">Durusdinium trenchii</name>
    <dbReference type="NCBI Taxonomy" id="1381693"/>
    <lineage>
        <taxon>Eukaryota</taxon>
        <taxon>Sar</taxon>
        <taxon>Alveolata</taxon>
        <taxon>Dinophyceae</taxon>
        <taxon>Suessiales</taxon>
        <taxon>Symbiodiniaceae</taxon>
        <taxon>Durusdinium</taxon>
    </lineage>
</organism>
<keyword evidence="5" id="KW-1185">Reference proteome</keyword>
<dbReference type="EMBL" id="CAXAMN010023973">
    <property type="protein sequence ID" value="CAK9082858.1"/>
    <property type="molecule type" value="Genomic_DNA"/>
</dbReference>
<protein>
    <recommendedName>
        <fullName evidence="3">Cathepsin propeptide inhibitor domain-containing protein</fullName>
    </recommendedName>
</protein>
<accession>A0ABP0Q3L6</accession>
<sequence>MIHYNALTPKPHYAYSNSSRISQLDMGKLVRKTVDQDANLKTCETYVDSEGNKRFKGTKRLRQTELLMEYPVRFGFKLVDMFDDLTKTNRGQDLENREVAAKADMSEETSALPKAAPQIGLPEAETIEASNHPTLDDGAFNGIEEMKSRAVATGGGDSKPRQEEEVEKLEQHVKKLDNQYDECNKVMAKGEINKFGGTNAKRYEKKDDATPATKGNARSADSKGSKKRIVQEVSALDCIKFQLPAAHATAGKVLQHSLKIMDDLLDTHAPAIFKVGFTHNPAWRWSNDLYGYAKSVEKYSNMIVLYITDEPWGPAMLEAALIQHYRGTQGCKNSRLGGDTVNTSLTGLFMCYVVYRPLRAVLPSELPKDEKAFDEILACLAHDSASMLRQGVVSNTGQRPILLDIPHEPDRSDLRADPMLLMCAEATSCMNSAFEALYTQDLWLPGHEARRIGQLGLRFMELYGKLARHAYDNGQALWAFMPKAAAVVLLGATGYKVHSGEGSSSLSFEDFLQLHGRSYDSQEYLERQALFEQRKAEVIQQNNRSAARWRAAVNKFADFRDEEREALHGYKPSQADDRGV</sequence>
<comment type="caution">
    <text evidence="4">The sequence shown here is derived from an EMBL/GenBank/DDBJ whole genome shotgun (WGS) entry which is preliminary data.</text>
</comment>
<proteinExistence type="predicted"/>
<dbReference type="Proteomes" id="UP001642484">
    <property type="component" value="Unassembled WGS sequence"/>
</dbReference>
<evidence type="ECO:0000256" key="1">
    <source>
        <dbReference type="SAM" id="Coils"/>
    </source>
</evidence>
<gene>
    <name evidence="4" type="ORF">CCMP2556_LOCUS40446</name>
</gene>
<evidence type="ECO:0000256" key="2">
    <source>
        <dbReference type="SAM" id="MobiDB-lite"/>
    </source>
</evidence>
<evidence type="ECO:0000313" key="5">
    <source>
        <dbReference type="Proteomes" id="UP001642484"/>
    </source>
</evidence>
<dbReference type="SUPFAM" id="SSF54001">
    <property type="entry name" value="Cysteine proteinases"/>
    <property type="match status" value="1"/>
</dbReference>
<keyword evidence="1" id="KW-0175">Coiled coil</keyword>
<reference evidence="4 5" key="1">
    <citation type="submission" date="2024-02" db="EMBL/GenBank/DDBJ databases">
        <authorList>
            <person name="Chen Y."/>
            <person name="Shah S."/>
            <person name="Dougan E. K."/>
            <person name="Thang M."/>
            <person name="Chan C."/>
        </authorList>
    </citation>
    <scope>NUCLEOTIDE SEQUENCE [LARGE SCALE GENOMIC DNA]</scope>
</reference>